<dbReference type="EMBL" id="GBRH01222624">
    <property type="protein sequence ID" value="JAD75271.1"/>
    <property type="molecule type" value="Transcribed_RNA"/>
</dbReference>
<protein>
    <submittedName>
        <fullName evidence="2">Uncharacterized protein</fullName>
    </submittedName>
</protein>
<sequence>MNTHMRIACSSITFAQAVQAALHPRPVAGGAEARVDEHRVVHRRPLDGGAAPAEPARVASRPLAGAARHRELPLVGVGEGAEGADGDGGGGGEEEEAAAEVRRQPPHRLQLPPDTVAGASPSASHLHARRVEWWWWGRVLSRPCLRSRGGPSLAAYSWALLGSKAR</sequence>
<name>A0A0A9CI64_ARUDO</name>
<organism evidence="2">
    <name type="scientific">Arundo donax</name>
    <name type="common">Giant reed</name>
    <name type="synonym">Donax arundinaceus</name>
    <dbReference type="NCBI Taxonomy" id="35708"/>
    <lineage>
        <taxon>Eukaryota</taxon>
        <taxon>Viridiplantae</taxon>
        <taxon>Streptophyta</taxon>
        <taxon>Embryophyta</taxon>
        <taxon>Tracheophyta</taxon>
        <taxon>Spermatophyta</taxon>
        <taxon>Magnoliopsida</taxon>
        <taxon>Liliopsida</taxon>
        <taxon>Poales</taxon>
        <taxon>Poaceae</taxon>
        <taxon>PACMAD clade</taxon>
        <taxon>Arundinoideae</taxon>
        <taxon>Arundineae</taxon>
        <taxon>Arundo</taxon>
    </lineage>
</organism>
<evidence type="ECO:0000256" key="1">
    <source>
        <dbReference type="SAM" id="MobiDB-lite"/>
    </source>
</evidence>
<feature type="region of interest" description="Disordered" evidence="1">
    <location>
        <begin position="45"/>
        <end position="122"/>
    </location>
</feature>
<reference evidence="2" key="2">
    <citation type="journal article" date="2015" name="Data Brief">
        <title>Shoot transcriptome of the giant reed, Arundo donax.</title>
        <authorList>
            <person name="Barrero R.A."/>
            <person name="Guerrero F.D."/>
            <person name="Moolhuijzen P."/>
            <person name="Goolsby J.A."/>
            <person name="Tidwell J."/>
            <person name="Bellgard S.E."/>
            <person name="Bellgard M.I."/>
        </authorList>
    </citation>
    <scope>NUCLEOTIDE SEQUENCE</scope>
    <source>
        <tissue evidence="2">Shoot tissue taken approximately 20 cm above the soil surface</tissue>
    </source>
</reference>
<proteinExistence type="predicted"/>
<reference evidence="2" key="1">
    <citation type="submission" date="2014-09" db="EMBL/GenBank/DDBJ databases">
        <authorList>
            <person name="Magalhaes I.L.F."/>
            <person name="Oliveira U."/>
            <person name="Santos F.R."/>
            <person name="Vidigal T.H.D.A."/>
            <person name="Brescovit A.D."/>
            <person name="Santos A.J."/>
        </authorList>
    </citation>
    <scope>NUCLEOTIDE SEQUENCE</scope>
    <source>
        <tissue evidence="2">Shoot tissue taken approximately 20 cm above the soil surface</tissue>
    </source>
</reference>
<feature type="compositionally biased region" description="Gly residues" evidence="1">
    <location>
        <begin position="77"/>
        <end position="91"/>
    </location>
</feature>
<evidence type="ECO:0000313" key="2">
    <source>
        <dbReference type="EMBL" id="JAD75271.1"/>
    </source>
</evidence>
<accession>A0A0A9CI64</accession>
<dbReference type="AlphaFoldDB" id="A0A0A9CI64"/>